<dbReference type="Gene3D" id="3.40.50.200">
    <property type="entry name" value="Peptidase S8/S53 domain"/>
    <property type="match status" value="1"/>
</dbReference>
<dbReference type="AlphaFoldDB" id="A0A5P3XJA4"/>
<dbReference type="Pfam" id="PF00082">
    <property type="entry name" value="Peptidase_S8"/>
    <property type="match status" value="2"/>
</dbReference>
<evidence type="ECO:0000313" key="8">
    <source>
        <dbReference type="Proteomes" id="UP000326961"/>
    </source>
</evidence>
<evidence type="ECO:0000256" key="1">
    <source>
        <dbReference type="ARBA" id="ARBA00011073"/>
    </source>
</evidence>
<dbReference type="CDD" id="cd07478">
    <property type="entry name" value="Peptidases_S8_CspA-like"/>
    <property type="match status" value="1"/>
</dbReference>
<accession>A0A5P3XJA4</accession>
<dbReference type="InterPro" id="IPR000209">
    <property type="entry name" value="Peptidase_S8/S53_dom"/>
</dbReference>
<feature type="domain" description="Peptidase S8/S53" evidence="6">
    <location>
        <begin position="365"/>
        <end position="538"/>
    </location>
</feature>
<dbReference type="RefSeq" id="WP_150887209.1">
    <property type="nucleotide sequence ID" value="NZ_CP032452.1"/>
</dbReference>
<dbReference type="InterPro" id="IPR015500">
    <property type="entry name" value="Peptidase_S8_subtilisin-rel"/>
</dbReference>
<dbReference type="PANTHER" id="PTHR43399">
    <property type="entry name" value="SUBTILISIN-RELATED"/>
    <property type="match status" value="1"/>
</dbReference>
<dbReference type="PROSITE" id="PS51892">
    <property type="entry name" value="SUBTILASE"/>
    <property type="match status" value="1"/>
</dbReference>
<evidence type="ECO:0000256" key="2">
    <source>
        <dbReference type="ARBA" id="ARBA00022670"/>
    </source>
</evidence>
<organism evidence="7 8">
    <name type="scientific">Paraclostridium bifermentans</name>
    <name type="common">Clostridium bifermentans</name>
    <dbReference type="NCBI Taxonomy" id="1490"/>
    <lineage>
        <taxon>Bacteria</taxon>
        <taxon>Bacillati</taxon>
        <taxon>Bacillota</taxon>
        <taxon>Clostridia</taxon>
        <taxon>Peptostreptococcales</taxon>
        <taxon>Peptostreptococcaceae</taxon>
        <taxon>Paraclostridium</taxon>
    </lineage>
</organism>
<proteinExistence type="inferred from homology"/>
<comment type="similarity">
    <text evidence="1 5">Belongs to the peptidase S8 family.</text>
</comment>
<dbReference type="Proteomes" id="UP000326961">
    <property type="component" value="Chromosome"/>
</dbReference>
<name>A0A5P3XJA4_PARBF</name>
<keyword evidence="3" id="KW-0378">Hydrolase</keyword>
<gene>
    <name evidence="7" type="ORF">D4A35_16310</name>
</gene>
<dbReference type="InterPro" id="IPR034045">
    <property type="entry name" value="Pep_S8_CspA-like"/>
</dbReference>
<dbReference type="EMBL" id="CP032452">
    <property type="protein sequence ID" value="QEZ70383.1"/>
    <property type="molecule type" value="Genomic_DNA"/>
</dbReference>
<keyword evidence="4" id="KW-0720">Serine protease</keyword>
<evidence type="ECO:0000259" key="6">
    <source>
        <dbReference type="Pfam" id="PF00082"/>
    </source>
</evidence>
<dbReference type="SUPFAM" id="SSF52743">
    <property type="entry name" value="Subtilisin-like"/>
    <property type="match status" value="1"/>
</dbReference>
<dbReference type="PANTHER" id="PTHR43399:SF4">
    <property type="entry name" value="CELL WALL-ASSOCIATED PROTEASE"/>
    <property type="match status" value="1"/>
</dbReference>
<dbReference type="Gene3D" id="2.60.120.1290">
    <property type="match status" value="2"/>
</dbReference>
<dbReference type="GO" id="GO:0006508">
    <property type="term" value="P:proteolysis"/>
    <property type="evidence" value="ECO:0007669"/>
    <property type="project" value="UniProtKB-KW"/>
</dbReference>
<sequence>MKFIKYPITVQYGKFTLSIYEELDCSIEIIKNYIEFQNIDNKKLDSEVMEYLILKDSNVNIIYNEHNRFNQNLKNIFIELNIEEIIKEIEKSSIENFIHSIFNITNKFNIDTIVDIRKLDDSKSNQKYYKSNLYIRLKQSREFKLNINKNQKLMNIKLFLKSNQDLILNITDPSNFKFKDISLNSKLKKIKIKNVKLKLYEQDKNEININLKSEKFIEKGIWTFKFNEINKSDCVETEFMIPEKMEEREAYLDRRDFPKAYIDSSKFEPVFIVYYYPKYEEQLKTLDNIFKFYKLSDGMGIVFIQKDRLKDLGKLYTFKYIYKMQRYTKMVQLTELSKGTENGYTANEEIGVNYFKTNPNVNLDGRGVIISIVNSGVDYLHPDFIYPDGTSKILYLWDQTKDGKPPEGFNIGTEYTRDDINKAIAEKNSNLSNDEEGIGTALGGICAGLGSINKSYAGVAEGADLIVVKLQKIDGFYNNGTFLSGIDYSYRKAKKLDMPIIQNITLGSNSLVSPGIGFMDNDLFYEYRVCEITGAGNEGNGKTHTMGKISFAGEVKEIEIEIAEYEKDIEIDLWVDKPDKLNVLIISPSGEESKTSLVSNLNVVEGLFDFENTYYSIWSTYPLYYSGQQITIINLQGASKGIWKIRLIGDSITNGLYHVYLPNHLLLNSGTKFRDGNPNYTLTYPSVYKDTVTVGTYNSLNSSIWTESSRGPVIGNIGRVESPDIVAPGVNIIAPYEKDRYALVSGSGVSASYTAGVVALIMQYILFKENYKDKSVVQKIKTYLRAGAKRDSKISYPDSSYGYGILNIKNTFDQIK</sequence>
<evidence type="ECO:0000313" key="7">
    <source>
        <dbReference type="EMBL" id="QEZ70383.1"/>
    </source>
</evidence>
<evidence type="ECO:0000256" key="5">
    <source>
        <dbReference type="PROSITE-ProRule" id="PRU01240"/>
    </source>
</evidence>
<dbReference type="GO" id="GO:0004252">
    <property type="term" value="F:serine-type endopeptidase activity"/>
    <property type="evidence" value="ECO:0007669"/>
    <property type="project" value="InterPro"/>
</dbReference>
<evidence type="ECO:0000256" key="4">
    <source>
        <dbReference type="ARBA" id="ARBA00022825"/>
    </source>
</evidence>
<dbReference type="PRINTS" id="PR00723">
    <property type="entry name" value="SUBTILISIN"/>
</dbReference>
<comment type="caution">
    <text evidence="5">Lacks conserved residue(s) required for the propagation of feature annotation.</text>
</comment>
<dbReference type="InterPro" id="IPR036852">
    <property type="entry name" value="Peptidase_S8/S53_dom_sf"/>
</dbReference>
<evidence type="ECO:0000256" key="3">
    <source>
        <dbReference type="ARBA" id="ARBA00022801"/>
    </source>
</evidence>
<keyword evidence="2" id="KW-0645">Protease</keyword>
<feature type="domain" description="Peptidase S8/S53" evidence="6">
    <location>
        <begin position="675"/>
        <end position="804"/>
    </location>
</feature>
<dbReference type="InterPro" id="IPR051048">
    <property type="entry name" value="Peptidase_S8/S53_subtilisin"/>
</dbReference>
<reference evidence="7 8" key="1">
    <citation type="submission" date="2018-09" db="EMBL/GenBank/DDBJ databases">
        <title>A clostridial neurotoxin that targets Anopheles mosquitoes.</title>
        <authorList>
            <person name="Contreras E."/>
            <person name="Masuyer G."/>
            <person name="Qureshi N."/>
            <person name="Chawla S."/>
            <person name="Lim H.L."/>
            <person name="Chen J."/>
            <person name="Stenmark P."/>
            <person name="Gill S."/>
        </authorList>
    </citation>
    <scope>NUCLEOTIDE SEQUENCE [LARGE SCALE GENOMIC DNA]</scope>
    <source>
        <strain evidence="7 8">Cbm</strain>
    </source>
</reference>
<protein>
    <recommendedName>
        <fullName evidence="6">Peptidase S8/S53 domain-containing protein</fullName>
    </recommendedName>
</protein>